<evidence type="ECO:0000256" key="8">
    <source>
        <dbReference type="ARBA" id="ARBA00038077"/>
    </source>
</evidence>
<comment type="similarity">
    <text evidence="8">Belongs to the PET100 family.</text>
</comment>
<sequence>MAGPNLELAKFGMYVFFPILVMIHYGDPEWYHKYVLPDRSQFLKLDKMAPSPPRNRSELQQELEHFKNLREERKLKQKTSPDNIQNPVSNSSDLIQPSESSRLV</sequence>
<dbReference type="EMBL" id="PGCI01000764">
    <property type="protein sequence ID" value="PLW16788.1"/>
    <property type="molecule type" value="Genomic_DNA"/>
</dbReference>
<evidence type="ECO:0000256" key="4">
    <source>
        <dbReference type="ARBA" id="ARBA00022946"/>
    </source>
</evidence>
<dbReference type="OrthoDB" id="18175at2759"/>
<evidence type="ECO:0000256" key="1">
    <source>
        <dbReference type="ARBA" id="ARBA00004167"/>
    </source>
</evidence>
<keyword evidence="5" id="KW-1133">Transmembrane helix</keyword>
<evidence type="ECO:0000256" key="9">
    <source>
        <dbReference type="SAM" id="MobiDB-lite"/>
    </source>
</evidence>
<dbReference type="Pfam" id="PF09803">
    <property type="entry name" value="Pet100"/>
    <property type="match status" value="1"/>
</dbReference>
<keyword evidence="4" id="KW-0809">Transit peptide</keyword>
<dbReference type="GO" id="GO:0051082">
    <property type="term" value="F:unfolded protein binding"/>
    <property type="evidence" value="ECO:0007669"/>
    <property type="project" value="TreeGrafter"/>
</dbReference>
<comment type="caution">
    <text evidence="11">The sequence shown here is derived from an EMBL/GenBank/DDBJ whole genome shotgun (WGS) entry which is preliminary data.</text>
</comment>
<evidence type="ECO:0000313" key="13">
    <source>
        <dbReference type="Proteomes" id="UP000235392"/>
    </source>
</evidence>
<evidence type="ECO:0000256" key="2">
    <source>
        <dbReference type="ARBA" id="ARBA00004325"/>
    </source>
</evidence>
<dbReference type="STRING" id="200324.A0A2N5SU52"/>
<accession>A0A2N5SU52</accession>
<dbReference type="EMBL" id="PGCJ01000933">
    <property type="protein sequence ID" value="PLW13998.1"/>
    <property type="molecule type" value="Genomic_DNA"/>
</dbReference>
<dbReference type="GO" id="GO:0005743">
    <property type="term" value="C:mitochondrial inner membrane"/>
    <property type="evidence" value="ECO:0007669"/>
    <property type="project" value="TreeGrafter"/>
</dbReference>
<feature type="region of interest" description="Disordered" evidence="9">
    <location>
        <begin position="67"/>
        <end position="104"/>
    </location>
</feature>
<keyword evidence="7" id="KW-0472">Membrane</keyword>
<gene>
    <name evidence="10" type="ORF">PCANC_18116</name>
    <name evidence="11" type="ORF">PCASD_17174</name>
</gene>
<dbReference type="AlphaFoldDB" id="A0A2N5SU52"/>
<keyword evidence="12" id="KW-1185">Reference proteome</keyword>
<evidence type="ECO:0000256" key="3">
    <source>
        <dbReference type="ARBA" id="ARBA00022692"/>
    </source>
</evidence>
<protein>
    <submittedName>
        <fullName evidence="11">Uncharacterized protein</fullName>
    </submittedName>
</protein>
<evidence type="ECO:0000313" key="10">
    <source>
        <dbReference type="EMBL" id="PLW13998.1"/>
    </source>
</evidence>
<dbReference type="GO" id="GO:0033617">
    <property type="term" value="P:mitochondrial respiratory chain complex IV assembly"/>
    <property type="evidence" value="ECO:0007669"/>
    <property type="project" value="InterPro"/>
</dbReference>
<name>A0A2N5SU52_9BASI</name>
<evidence type="ECO:0000313" key="12">
    <source>
        <dbReference type="Proteomes" id="UP000235388"/>
    </source>
</evidence>
<dbReference type="PANTHER" id="PTHR33968:SF1">
    <property type="entry name" value="PROTEIN PET100 HOMOLOG, MITOCHONDRIAL"/>
    <property type="match status" value="1"/>
</dbReference>
<proteinExistence type="inferred from homology"/>
<dbReference type="Proteomes" id="UP000235388">
    <property type="component" value="Unassembled WGS sequence"/>
</dbReference>
<feature type="compositionally biased region" description="Polar residues" evidence="9">
    <location>
        <begin position="78"/>
        <end position="104"/>
    </location>
</feature>
<keyword evidence="3" id="KW-0812">Transmembrane</keyword>
<dbReference type="InterPro" id="IPR018625">
    <property type="entry name" value="Pet100"/>
</dbReference>
<evidence type="ECO:0000313" key="11">
    <source>
        <dbReference type="EMBL" id="PLW16788.1"/>
    </source>
</evidence>
<dbReference type="Proteomes" id="UP000235392">
    <property type="component" value="Unassembled WGS sequence"/>
</dbReference>
<evidence type="ECO:0000256" key="7">
    <source>
        <dbReference type="ARBA" id="ARBA00023136"/>
    </source>
</evidence>
<evidence type="ECO:0000256" key="6">
    <source>
        <dbReference type="ARBA" id="ARBA00023128"/>
    </source>
</evidence>
<evidence type="ECO:0000256" key="5">
    <source>
        <dbReference type="ARBA" id="ARBA00022989"/>
    </source>
</evidence>
<organism evidence="11 13">
    <name type="scientific">Puccinia coronata f. sp. avenae</name>
    <dbReference type="NCBI Taxonomy" id="200324"/>
    <lineage>
        <taxon>Eukaryota</taxon>
        <taxon>Fungi</taxon>
        <taxon>Dikarya</taxon>
        <taxon>Basidiomycota</taxon>
        <taxon>Pucciniomycotina</taxon>
        <taxon>Pucciniomycetes</taxon>
        <taxon>Pucciniales</taxon>
        <taxon>Pucciniaceae</taxon>
        <taxon>Puccinia</taxon>
    </lineage>
</organism>
<dbReference type="PANTHER" id="PTHR33968">
    <property type="entry name" value="PROTEIN PET100 HOMOLOG, MITOCHONDRIAL"/>
    <property type="match status" value="1"/>
</dbReference>
<keyword evidence="6" id="KW-0496">Mitochondrion</keyword>
<comment type="subcellular location">
    <subcellularLocation>
        <location evidence="1">Membrane</location>
        <topology evidence="1">Single-pass membrane protein</topology>
    </subcellularLocation>
    <subcellularLocation>
        <location evidence="2">Mitochondrion membrane</location>
    </subcellularLocation>
</comment>
<reference evidence="12 13" key="1">
    <citation type="submission" date="2017-11" db="EMBL/GenBank/DDBJ databases">
        <title>De novo assembly and phasing of dikaryotic genomes from two isolates of Puccinia coronata f. sp. avenae, the causal agent of oat crown rust.</title>
        <authorList>
            <person name="Miller M.E."/>
            <person name="Zhang Y."/>
            <person name="Omidvar V."/>
            <person name="Sperschneider J."/>
            <person name="Schwessinger B."/>
            <person name="Raley C."/>
            <person name="Palmer J.M."/>
            <person name="Garnica D."/>
            <person name="Upadhyaya N."/>
            <person name="Rathjen J."/>
            <person name="Taylor J.M."/>
            <person name="Park R.F."/>
            <person name="Dodds P.N."/>
            <person name="Hirsch C.D."/>
            <person name="Kianian S.F."/>
            <person name="Figueroa M."/>
        </authorList>
    </citation>
    <scope>NUCLEOTIDE SEQUENCE [LARGE SCALE GENOMIC DNA]</scope>
    <source>
        <strain evidence="10">12NC29</strain>
        <strain evidence="11">12SD80</strain>
    </source>
</reference>